<sequence>MTISNKLQRFNISCTDGLIMLTRIYRLREVGSGPHENSSMCLNQQYDVCINNSDDQVDRYRKFILARCSFYPSCSLMPIGLYTFNIRITYICVPEQRVIDICGGLSTGLNIGDQRHLVLLNTAPSGACVCTINGSAEVVLRDFFTIKNLSNAPYDQSDSKLWLGKALFDSRYNSSIVHGDFSFMNVFGIIFSFNNIIQRLWLRVTAKGKRIPK</sequence>
<dbReference type="AlphaFoldDB" id="A0A9D4CNN6"/>
<protein>
    <submittedName>
        <fullName evidence="1">Uncharacterized protein</fullName>
    </submittedName>
</protein>
<keyword evidence="2" id="KW-1185">Reference proteome</keyword>
<evidence type="ECO:0000313" key="2">
    <source>
        <dbReference type="Proteomes" id="UP000828390"/>
    </source>
</evidence>
<reference evidence="1" key="2">
    <citation type="submission" date="2020-11" db="EMBL/GenBank/DDBJ databases">
        <authorList>
            <person name="McCartney M.A."/>
            <person name="Auch B."/>
            <person name="Kono T."/>
            <person name="Mallez S."/>
            <person name="Becker A."/>
            <person name="Gohl D.M."/>
            <person name="Silverstein K.A.T."/>
            <person name="Koren S."/>
            <person name="Bechman K.B."/>
            <person name="Herman A."/>
            <person name="Abrahante J.E."/>
            <person name="Garbe J."/>
        </authorList>
    </citation>
    <scope>NUCLEOTIDE SEQUENCE</scope>
    <source>
        <strain evidence="1">Duluth1</strain>
        <tissue evidence="1">Whole animal</tissue>
    </source>
</reference>
<evidence type="ECO:0000313" key="1">
    <source>
        <dbReference type="EMBL" id="KAH3727807.1"/>
    </source>
</evidence>
<comment type="caution">
    <text evidence="1">The sequence shown here is derived from an EMBL/GenBank/DDBJ whole genome shotgun (WGS) entry which is preliminary data.</text>
</comment>
<dbReference type="EMBL" id="JAIWYP010000012">
    <property type="protein sequence ID" value="KAH3727807.1"/>
    <property type="molecule type" value="Genomic_DNA"/>
</dbReference>
<accession>A0A9D4CNN6</accession>
<gene>
    <name evidence="1" type="ORF">DPMN_053752</name>
</gene>
<dbReference type="Proteomes" id="UP000828390">
    <property type="component" value="Unassembled WGS sequence"/>
</dbReference>
<reference evidence="1" key="1">
    <citation type="journal article" date="2019" name="bioRxiv">
        <title>The Genome of the Zebra Mussel, Dreissena polymorpha: A Resource for Invasive Species Research.</title>
        <authorList>
            <person name="McCartney M.A."/>
            <person name="Auch B."/>
            <person name="Kono T."/>
            <person name="Mallez S."/>
            <person name="Zhang Y."/>
            <person name="Obille A."/>
            <person name="Becker A."/>
            <person name="Abrahante J.E."/>
            <person name="Garbe J."/>
            <person name="Badalamenti J.P."/>
            <person name="Herman A."/>
            <person name="Mangelson H."/>
            <person name="Liachko I."/>
            <person name="Sullivan S."/>
            <person name="Sone E.D."/>
            <person name="Koren S."/>
            <person name="Silverstein K.A.T."/>
            <person name="Beckman K.B."/>
            <person name="Gohl D.M."/>
        </authorList>
    </citation>
    <scope>NUCLEOTIDE SEQUENCE</scope>
    <source>
        <strain evidence="1">Duluth1</strain>
        <tissue evidence="1">Whole animal</tissue>
    </source>
</reference>
<proteinExistence type="predicted"/>
<name>A0A9D4CNN6_DREPO</name>
<organism evidence="1 2">
    <name type="scientific">Dreissena polymorpha</name>
    <name type="common">Zebra mussel</name>
    <name type="synonym">Mytilus polymorpha</name>
    <dbReference type="NCBI Taxonomy" id="45954"/>
    <lineage>
        <taxon>Eukaryota</taxon>
        <taxon>Metazoa</taxon>
        <taxon>Spiralia</taxon>
        <taxon>Lophotrochozoa</taxon>
        <taxon>Mollusca</taxon>
        <taxon>Bivalvia</taxon>
        <taxon>Autobranchia</taxon>
        <taxon>Heteroconchia</taxon>
        <taxon>Euheterodonta</taxon>
        <taxon>Imparidentia</taxon>
        <taxon>Neoheterodontei</taxon>
        <taxon>Myida</taxon>
        <taxon>Dreissenoidea</taxon>
        <taxon>Dreissenidae</taxon>
        <taxon>Dreissena</taxon>
    </lineage>
</organism>